<reference evidence="2" key="1">
    <citation type="submission" date="2012-02" db="EMBL/GenBank/DDBJ databases">
        <title>Genome sequencing of Giardia lamblia Genotypes A2 and B isolates (DH and GS) and comparative analysis with the genomes of Genotypes A1 and E (WB and Pig).</title>
        <authorList>
            <person name="Adam R."/>
            <person name="Dahlstrom E."/>
            <person name="Martens C."/>
            <person name="Bruno D."/>
            <person name="Barbian K."/>
            <person name="Porcella S.F."/>
            <person name="Nash T."/>
        </authorList>
    </citation>
    <scope>NUCLEOTIDE SEQUENCE</scope>
    <source>
        <strain evidence="2">GS</strain>
    </source>
</reference>
<evidence type="ECO:0000313" key="2">
    <source>
        <dbReference type="Proteomes" id="UP000018040"/>
    </source>
</evidence>
<dbReference type="InterPro" id="IPR036770">
    <property type="entry name" value="Ankyrin_rpt-contain_sf"/>
</dbReference>
<dbReference type="Gene3D" id="1.25.40.20">
    <property type="entry name" value="Ankyrin repeat-containing domain"/>
    <property type="match status" value="1"/>
</dbReference>
<dbReference type="InterPro" id="IPR002110">
    <property type="entry name" value="Ankyrin_rpt"/>
</dbReference>
<sequence length="130" mass="13623">VQRSVYWPPCVPGSEWQTALMYAAEANAADMCKVLVAAEAGPVRKDGKTALILAAMADARDAALVLAACEKEAGQRDTNGFTALMGAVQHRNTDLARLLLRREAGVQRGAAATHIAASSKCCPGRDAVSL</sequence>
<gene>
    <name evidence="1" type="ORF">GSB_155578</name>
</gene>
<dbReference type="PANTHER" id="PTHR24120">
    <property type="entry name" value="GH07239P"/>
    <property type="match status" value="1"/>
</dbReference>
<accession>V6TNA0</accession>
<dbReference type="EMBL" id="AHHH01000323">
    <property type="protein sequence ID" value="ESU40104.1"/>
    <property type="molecule type" value="Genomic_DNA"/>
</dbReference>
<dbReference type="SMART" id="SM00248">
    <property type="entry name" value="ANK"/>
    <property type="match status" value="3"/>
</dbReference>
<evidence type="ECO:0000313" key="1">
    <source>
        <dbReference type="EMBL" id="ESU40104.1"/>
    </source>
</evidence>
<dbReference type="Pfam" id="PF00023">
    <property type="entry name" value="Ank"/>
    <property type="match status" value="1"/>
</dbReference>
<name>V6TNA0_GIAIN</name>
<reference evidence="1 2" key="2">
    <citation type="journal article" date="2013" name="Genome Biol. Evol.">
        <title>Genome sequencing of Giardia lamblia genotypes A2 and B isolates (DH and GS) and comparative analysis with the genomes of genotypes A1 and E (WB and Pig).</title>
        <authorList>
            <person name="Adam R.D."/>
            <person name="Dahlstrom E.W."/>
            <person name="Martens C.A."/>
            <person name="Bruno D.P."/>
            <person name="Barbian K.D."/>
            <person name="Ricklefs S.M."/>
            <person name="Hernandez M.M."/>
            <person name="Narla N.P."/>
            <person name="Patel R.B."/>
            <person name="Porcella S.F."/>
            <person name="Nash T.E."/>
        </authorList>
    </citation>
    <scope>NUCLEOTIDE SEQUENCE [LARGE SCALE GENOMIC DNA]</scope>
    <source>
        <strain evidence="1 2">GS</strain>
    </source>
</reference>
<comment type="caution">
    <text evidence="1">The sequence shown here is derived from an EMBL/GenBank/DDBJ whole genome shotgun (WGS) entry which is preliminary data.</text>
</comment>
<dbReference type="Proteomes" id="UP000018040">
    <property type="component" value="Unassembled WGS sequence"/>
</dbReference>
<dbReference type="AlphaFoldDB" id="V6TNA0"/>
<dbReference type="PANTHER" id="PTHR24120:SF4">
    <property type="entry name" value="GH07239P"/>
    <property type="match status" value="1"/>
</dbReference>
<dbReference type="SUPFAM" id="SSF48403">
    <property type="entry name" value="Ankyrin repeat"/>
    <property type="match status" value="1"/>
</dbReference>
<protein>
    <submittedName>
        <fullName evidence="1">ATPase involved in DNA repair/chromosome segregation</fullName>
    </submittedName>
</protein>
<proteinExistence type="predicted"/>
<dbReference type="OrthoDB" id="7464126at2759"/>
<feature type="non-terminal residue" evidence="1">
    <location>
        <position position="1"/>
    </location>
</feature>
<dbReference type="Pfam" id="PF12796">
    <property type="entry name" value="Ank_2"/>
    <property type="match status" value="1"/>
</dbReference>
<organism evidence="1 2">
    <name type="scientific">Giardia intestinalis</name>
    <name type="common">Giardia lamblia</name>
    <dbReference type="NCBI Taxonomy" id="5741"/>
    <lineage>
        <taxon>Eukaryota</taxon>
        <taxon>Metamonada</taxon>
        <taxon>Diplomonadida</taxon>
        <taxon>Hexamitidae</taxon>
        <taxon>Giardiinae</taxon>
        <taxon>Giardia</taxon>
    </lineage>
</organism>